<dbReference type="GO" id="GO:1990112">
    <property type="term" value="C:RQC complex"/>
    <property type="evidence" value="ECO:0007669"/>
    <property type="project" value="TreeGrafter"/>
</dbReference>
<feature type="compositionally biased region" description="Polar residues" evidence="1">
    <location>
        <begin position="32"/>
        <end position="45"/>
    </location>
</feature>
<organism evidence="2 3">
    <name type="scientific">Elysia marginata</name>
    <dbReference type="NCBI Taxonomy" id="1093978"/>
    <lineage>
        <taxon>Eukaryota</taxon>
        <taxon>Metazoa</taxon>
        <taxon>Spiralia</taxon>
        <taxon>Lophotrochozoa</taxon>
        <taxon>Mollusca</taxon>
        <taxon>Gastropoda</taxon>
        <taxon>Heterobranchia</taxon>
        <taxon>Euthyneura</taxon>
        <taxon>Panpulmonata</taxon>
        <taxon>Sacoglossa</taxon>
        <taxon>Placobranchoidea</taxon>
        <taxon>Plakobranchidae</taxon>
        <taxon>Elysia</taxon>
    </lineage>
</organism>
<dbReference type="EMBL" id="BMAT01008342">
    <property type="protein sequence ID" value="GFR82753.1"/>
    <property type="molecule type" value="Genomic_DNA"/>
</dbReference>
<dbReference type="Proteomes" id="UP000762676">
    <property type="component" value="Unassembled WGS sequence"/>
</dbReference>
<feature type="compositionally biased region" description="Basic residues" evidence="1">
    <location>
        <begin position="100"/>
        <end position="110"/>
    </location>
</feature>
<dbReference type="Pfam" id="PF04910">
    <property type="entry name" value="Tcf25"/>
    <property type="match status" value="1"/>
</dbReference>
<protein>
    <submittedName>
        <fullName evidence="2">Transcription factor 25</fullName>
    </submittedName>
</protein>
<dbReference type="PANTHER" id="PTHR22684">
    <property type="entry name" value="NULP1-RELATED"/>
    <property type="match status" value="1"/>
</dbReference>
<feature type="region of interest" description="Disordered" evidence="1">
    <location>
        <begin position="190"/>
        <end position="224"/>
    </location>
</feature>
<gene>
    <name evidence="2" type="ORF">ElyMa_004107100</name>
</gene>
<sequence length="633" mass="72500">MSSRALRRLQKDSGIGLSFPEDEEKEDFKESSMGSDHNGTSLNNLQKKKKKGKVANVPVNPFELLNNGLEDPGISSEGENDEDKKMEKAEFNMNKDMPKTKKKKKQKRKQKTNENTAPDAGSVKDPEDEIEASIQEVNRILGEANTSLVHTEKGQDSKSANMKSLLHIDHRNLNPETELVRIFGSQVVRGEQRQDRYRRQRNRPVQRSSKLVQPKENWHHTGGSGLSMTYLGEEEGFKFEHSPTYQKQQFEFYDAVESGHPEAIASVLRKQPYHIDSLIQISDFHRINEDFQVAAEFIEKAIYGMECAFHSRFNIAAGNCYLPYNRPENRALYLCIFKHIMHLGRRGCNRTAFEFCKLLLSLDPTDDPLDCMSMIDFYALRSDQHEYLLRLEKEGLSHKASKGIPNFAFSIALAHFKDALKKGCDTKAADEWLQDALIFFPVMLIPLLDQCSVQPDKRVSSHPFFNSKELLDMNSELGRLVTLYVKRCESCWKEMEVMSWLERNVLAVLDIVDNGSDKRIKEYAELRKKGFKKPPLSLLRHYFLSEIQGVSPPQRFASGSVLGYDPFPPPGSIASYTRPPSVNALMDAMRQLLNDPFAAHQQNQQMPAEGEEEVDNEGEWEEEERLEDENNQR</sequence>
<evidence type="ECO:0000313" key="3">
    <source>
        <dbReference type="Proteomes" id="UP000762676"/>
    </source>
</evidence>
<comment type="caution">
    <text evidence="2">The sequence shown here is derived from an EMBL/GenBank/DDBJ whole genome shotgun (WGS) entry which is preliminary data.</text>
</comment>
<dbReference type="PANTHER" id="PTHR22684:SF0">
    <property type="entry name" value="RIBOSOME QUALITY CONTROL COMPLEX SUBUNIT TCF25"/>
    <property type="match status" value="1"/>
</dbReference>
<keyword evidence="3" id="KW-1185">Reference proteome</keyword>
<evidence type="ECO:0000256" key="1">
    <source>
        <dbReference type="SAM" id="MobiDB-lite"/>
    </source>
</evidence>
<dbReference type="InterPro" id="IPR006994">
    <property type="entry name" value="TCF25/Rqc1"/>
</dbReference>
<evidence type="ECO:0000313" key="2">
    <source>
        <dbReference type="EMBL" id="GFR82753.1"/>
    </source>
</evidence>
<dbReference type="AlphaFoldDB" id="A0AAV4GB15"/>
<feature type="compositionally biased region" description="Acidic residues" evidence="1">
    <location>
        <begin position="609"/>
        <end position="627"/>
    </location>
</feature>
<feature type="region of interest" description="Disordered" evidence="1">
    <location>
        <begin position="594"/>
        <end position="633"/>
    </location>
</feature>
<proteinExistence type="predicted"/>
<accession>A0AAV4GB15</accession>
<feature type="region of interest" description="Disordered" evidence="1">
    <location>
        <begin position="1"/>
        <end position="128"/>
    </location>
</feature>
<reference evidence="2 3" key="1">
    <citation type="journal article" date="2021" name="Elife">
        <title>Chloroplast acquisition without the gene transfer in kleptoplastic sea slugs, Plakobranchus ocellatus.</title>
        <authorList>
            <person name="Maeda T."/>
            <person name="Takahashi S."/>
            <person name="Yoshida T."/>
            <person name="Shimamura S."/>
            <person name="Takaki Y."/>
            <person name="Nagai Y."/>
            <person name="Toyoda A."/>
            <person name="Suzuki Y."/>
            <person name="Arimoto A."/>
            <person name="Ishii H."/>
            <person name="Satoh N."/>
            <person name="Nishiyama T."/>
            <person name="Hasebe M."/>
            <person name="Maruyama T."/>
            <person name="Minagawa J."/>
            <person name="Obokata J."/>
            <person name="Shigenobu S."/>
        </authorList>
    </citation>
    <scope>NUCLEOTIDE SEQUENCE [LARGE SCALE GENOMIC DNA]</scope>
</reference>
<name>A0AAV4GB15_9GAST</name>